<organism evidence="1 2">
    <name type="scientific">Trichothecium roseum</name>
    <dbReference type="NCBI Taxonomy" id="47278"/>
    <lineage>
        <taxon>Eukaryota</taxon>
        <taxon>Fungi</taxon>
        <taxon>Dikarya</taxon>
        <taxon>Ascomycota</taxon>
        <taxon>Pezizomycotina</taxon>
        <taxon>Sordariomycetes</taxon>
        <taxon>Hypocreomycetidae</taxon>
        <taxon>Hypocreales</taxon>
        <taxon>Hypocreales incertae sedis</taxon>
        <taxon>Trichothecium</taxon>
    </lineage>
</organism>
<evidence type="ECO:0000313" key="2">
    <source>
        <dbReference type="Proteomes" id="UP001163324"/>
    </source>
</evidence>
<evidence type="ECO:0000313" key="1">
    <source>
        <dbReference type="EMBL" id="KAI9903449.1"/>
    </source>
</evidence>
<gene>
    <name evidence="1" type="ORF">N3K66_002801</name>
</gene>
<dbReference type="Proteomes" id="UP001163324">
    <property type="component" value="Chromosome 2"/>
</dbReference>
<dbReference type="EMBL" id="CM047941">
    <property type="protein sequence ID" value="KAI9903449.1"/>
    <property type="molecule type" value="Genomic_DNA"/>
</dbReference>
<protein>
    <submittedName>
        <fullName evidence="1">Uncharacterized protein</fullName>
    </submittedName>
</protein>
<sequence>MIPVSAELAPEKITPGDRKLVILLPVDTPSPDLCKVISSAVALGYPAPILVNWKNNFRTDEEGVGPSHLGKITGTLDYLNWALDENVSGTEGLGADDLVLMMDAHDVWLQLSPEILLNRYFRVTQNADTREGIMKSQDMRHTIVVSAQKGCFGPRDKISDLHCGSLPESTLPSNVYGFMTDSTLFNWNSVRPRFVNSGSFMGPAGDMRRFFERVRSRMEKDLAMLTKDQHLGGDQGLFSEIFAEQEIWRQKVRDESARRSGKVTDKTVAQHDEYEYHVGLDYRQELFYPTCYSEKDGFFVQLNDSKRIEKESRRLGVSPPRIHGLPSDMEEVEEPFKDITDDAEELVGWGGLPLYADFWTAYVPAAVHHNAWKDGLKKRRTTWWDKMWYFPRLRELLDAHSAPNPDEPLARLQAGRDEDQGELRIWPSDLNRNQRLPLLLQKESRAGSDWSLREAAWDAVCRYEDEGEENNAGAEQRRWYDEVFRDGKGPYGNI</sequence>
<proteinExistence type="predicted"/>
<accession>A0ACC0VB73</accession>
<comment type="caution">
    <text evidence="1">The sequence shown here is derived from an EMBL/GenBank/DDBJ whole genome shotgun (WGS) entry which is preliminary data.</text>
</comment>
<keyword evidence="2" id="KW-1185">Reference proteome</keyword>
<name>A0ACC0VB73_9HYPO</name>
<reference evidence="1" key="1">
    <citation type="submission" date="2022-10" db="EMBL/GenBank/DDBJ databases">
        <title>Complete Genome of Trichothecium roseum strain YXFP-22015, a Plant Pathogen Isolated from Citrus.</title>
        <authorList>
            <person name="Wang Y."/>
            <person name="Zhu L."/>
        </authorList>
    </citation>
    <scope>NUCLEOTIDE SEQUENCE</scope>
    <source>
        <strain evidence="1">YXFP-22015</strain>
    </source>
</reference>